<dbReference type="InterPro" id="IPR009056">
    <property type="entry name" value="Cyt_c-like_dom"/>
</dbReference>
<gene>
    <name evidence="9" type="ORF">D3878_19700</name>
</gene>
<feature type="domain" description="Cytochrome c" evidence="8">
    <location>
        <begin position="31"/>
        <end position="128"/>
    </location>
</feature>
<dbReference type="GO" id="GO:0046872">
    <property type="term" value="F:metal ion binding"/>
    <property type="evidence" value="ECO:0007669"/>
    <property type="project" value="UniProtKB-KW"/>
</dbReference>
<keyword evidence="5 6" id="KW-0408">Iron</keyword>
<keyword evidence="3 6" id="KW-0479">Metal-binding</keyword>
<keyword evidence="10" id="KW-1185">Reference proteome</keyword>
<dbReference type="PROSITE" id="PS51007">
    <property type="entry name" value="CYTC"/>
    <property type="match status" value="1"/>
</dbReference>
<evidence type="ECO:0000256" key="5">
    <source>
        <dbReference type="ARBA" id="ARBA00023004"/>
    </source>
</evidence>
<dbReference type="PANTHER" id="PTHR11961">
    <property type="entry name" value="CYTOCHROME C"/>
    <property type="match status" value="1"/>
</dbReference>
<evidence type="ECO:0000256" key="6">
    <source>
        <dbReference type="PROSITE-ProRule" id="PRU00433"/>
    </source>
</evidence>
<dbReference type="RefSeq" id="WP_119787035.1">
    <property type="nucleotide sequence ID" value="NZ_QYUQ01000002.1"/>
</dbReference>
<evidence type="ECO:0000256" key="2">
    <source>
        <dbReference type="ARBA" id="ARBA00022617"/>
    </source>
</evidence>
<keyword evidence="1" id="KW-0813">Transport</keyword>
<dbReference type="EMBL" id="QYUQ01000002">
    <property type="protein sequence ID" value="RJG03544.1"/>
    <property type="molecule type" value="Genomic_DNA"/>
</dbReference>
<dbReference type="OrthoDB" id="9805828at2"/>
<accession>A0A3A3G6T8</accession>
<dbReference type="GO" id="GO:0009055">
    <property type="term" value="F:electron transfer activity"/>
    <property type="evidence" value="ECO:0007669"/>
    <property type="project" value="InterPro"/>
</dbReference>
<dbReference type="Proteomes" id="UP000266327">
    <property type="component" value="Unassembled WGS sequence"/>
</dbReference>
<protein>
    <submittedName>
        <fullName evidence="9">Cytochrome c family protein</fullName>
    </submittedName>
</protein>
<evidence type="ECO:0000256" key="4">
    <source>
        <dbReference type="ARBA" id="ARBA00022982"/>
    </source>
</evidence>
<dbReference type="InterPro" id="IPR002327">
    <property type="entry name" value="Cyt_c_1A/1B"/>
</dbReference>
<keyword evidence="2 6" id="KW-0349">Heme</keyword>
<organism evidence="9 10">
    <name type="scientific">Noviherbaspirillum sedimenti</name>
    <dbReference type="NCBI Taxonomy" id="2320865"/>
    <lineage>
        <taxon>Bacteria</taxon>
        <taxon>Pseudomonadati</taxon>
        <taxon>Pseudomonadota</taxon>
        <taxon>Betaproteobacteria</taxon>
        <taxon>Burkholderiales</taxon>
        <taxon>Oxalobacteraceae</taxon>
        <taxon>Noviherbaspirillum</taxon>
    </lineage>
</organism>
<dbReference type="Pfam" id="PF00034">
    <property type="entry name" value="Cytochrom_C"/>
    <property type="match status" value="1"/>
</dbReference>
<keyword evidence="7" id="KW-0732">Signal</keyword>
<dbReference type="InterPro" id="IPR036909">
    <property type="entry name" value="Cyt_c-like_dom_sf"/>
</dbReference>
<sequence>MNALMQILATALLALAAGSVSAAAKDIAPSAEVKAGEAIYARCLACHALAYDRTGPRHCGLFGRRAGSVKGFAYSAAMQRADIIWNARTLDRFLANPTQAVPGTSMGYAGVTDGKERAALIAYLKQANGSAECNKQQ</sequence>
<feature type="chain" id="PRO_5017299127" evidence="7">
    <location>
        <begin position="23"/>
        <end position="137"/>
    </location>
</feature>
<dbReference type="Gene3D" id="1.10.760.10">
    <property type="entry name" value="Cytochrome c-like domain"/>
    <property type="match status" value="1"/>
</dbReference>
<evidence type="ECO:0000256" key="1">
    <source>
        <dbReference type="ARBA" id="ARBA00022448"/>
    </source>
</evidence>
<evidence type="ECO:0000256" key="7">
    <source>
        <dbReference type="SAM" id="SignalP"/>
    </source>
</evidence>
<evidence type="ECO:0000256" key="3">
    <source>
        <dbReference type="ARBA" id="ARBA00022723"/>
    </source>
</evidence>
<proteinExistence type="predicted"/>
<evidence type="ECO:0000313" key="10">
    <source>
        <dbReference type="Proteomes" id="UP000266327"/>
    </source>
</evidence>
<dbReference type="GO" id="GO:0020037">
    <property type="term" value="F:heme binding"/>
    <property type="evidence" value="ECO:0007669"/>
    <property type="project" value="InterPro"/>
</dbReference>
<evidence type="ECO:0000313" key="9">
    <source>
        <dbReference type="EMBL" id="RJG03544.1"/>
    </source>
</evidence>
<keyword evidence="4" id="KW-0249">Electron transport</keyword>
<dbReference type="AlphaFoldDB" id="A0A3A3G6T8"/>
<dbReference type="SUPFAM" id="SSF46626">
    <property type="entry name" value="Cytochrome c"/>
    <property type="match status" value="1"/>
</dbReference>
<comment type="caution">
    <text evidence="9">The sequence shown here is derived from an EMBL/GenBank/DDBJ whole genome shotgun (WGS) entry which is preliminary data.</text>
</comment>
<reference evidence="10" key="1">
    <citation type="submission" date="2018-09" db="EMBL/GenBank/DDBJ databases">
        <authorList>
            <person name="Zhu H."/>
        </authorList>
    </citation>
    <scope>NUCLEOTIDE SEQUENCE [LARGE SCALE GENOMIC DNA]</scope>
    <source>
        <strain evidence="10">K1S02-23</strain>
    </source>
</reference>
<feature type="signal peptide" evidence="7">
    <location>
        <begin position="1"/>
        <end position="22"/>
    </location>
</feature>
<dbReference type="PRINTS" id="PR00604">
    <property type="entry name" value="CYTCHRMECIAB"/>
</dbReference>
<name>A0A3A3G6T8_9BURK</name>
<evidence type="ECO:0000259" key="8">
    <source>
        <dbReference type="PROSITE" id="PS51007"/>
    </source>
</evidence>